<dbReference type="InterPro" id="IPR029058">
    <property type="entry name" value="AB_hydrolase_fold"/>
</dbReference>
<evidence type="ECO:0000313" key="3">
    <source>
        <dbReference type="Proteomes" id="UP000704712"/>
    </source>
</evidence>
<dbReference type="PANTHER" id="PTHR11247:SF8">
    <property type="entry name" value="PALMITOYL-PROTEIN THIOESTERASE 1"/>
    <property type="match status" value="1"/>
</dbReference>
<dbReference type="GO" id="GO:0016790">
    <property type="term" value="F:thiolester hydrolase activity"/>
    <property type="evidence" value="ECO:0007669"/>
    <property type="project" value="TreeGrafter"/>
</dbReference>
<dbReference type="Proteomes" id="UP000704712">
    <property type="component" value="Unassembled WGS sequence"/>
</dbReference>
<accession>A0A8S9ULB4</accession>
<evidence type="ECO:0000256" key="1">
    <source>
        <dbReference type="ARBA" id="ARBA00022801"/>
    </source>
</evidence>
<dbReference type="EMBL" id="JAACNO010001322">
    <property type="protein sequence ID" value="KAF4141560.1"/>
    <property type="molecule type" value="Genomic_DNA"/>
</dbReference>
<gene>
    <name evidence="2" type="ORF">GN958_ATG09265</name>
</gene>
<evidence type="ECO:0000313" key="2">
    <source>
        <dbReference type="EMBL" id="KAF4141560.1"/>
    </source>
</evidence>
<organism evidence="2 3">
    <name type="scientific">Phytophthora infestans</name>
    <name type="common">Potato late blight agent</name>
    <name type="synonym">Botrytis infestans</name>
    <dbReference type="NCBI Taxonomy" id="4787"/>
    <lineage>
        <taxon>Eukaryota</taxon>
        <taxon>Sar</taxon>
        <taxon>Stramenopiles</taxon>
        <taxon>Oomycota</taxon>
        <taxon>Peronosporomycetes</taxon>
        <taxon>Peronosporales</taxon>
        <taxon>Peronosporaceae</taxon>
        <taxon>Phytophthora</taxon>
    </lineage>
</organism>
<proteinExistence type="predicted"/>
<dbReference type="SUPFAM" id="SSF53474">
    <property type="entry name" value="alpha/beta-Hydrolases"/>
    <property type="match status" value="1"/>
</dbReference>
<reference evidence="2" key="1">
    <citation type="submission" date="2020-03" db="EMBL/GenBank/DDBJ databases">
        <title>Hybrid Assembly of Korean Phytophthora infestans isolates.</title>
        <authorList>
            <person name="Prokchorchik M."/>
            <person name="Lee Y."/>
            <person name="Seo J."/>
            <person name="Cho J.-H."/>
            <person name="Park Y.-E."/>
            <person name="Jang D.-C."/>
            <person name="Im J.-S."/>
            <person name="Choi J.-G."/>
            <person name="Park H.-J."/>
            <person name="Lee G.-B."/>
            <person name="Lee Y.-G."/>
            <person name="Hong S.-Y."/>
            <person name="Cho K."/>
            <person name="Sohn K.H."/>
        </authorList>
    </citation>
    <scope>NUCLEOTIDE SEQUENCE</scope>
    <source>
        <strain evidence="2">KR_2_A2</strain>
    </source>
</reference>
<dbReference type="Pfam" id="PF02089">
    <property type="entry name" value="Palm_thioest"/>
    <property type="match status" value="1"/>
</dbReference>
<dbReference type="Gene3D" id="3.40.50.1820">
    <property type="entry name" value="alpha/beta hydrolase"/>
    <property type="match status" value="1"/>
</dbReference>
<dbReference type="AlphaFoldDB" id="A0A8S9ULB4"/>
<keyword evidence="1" id="KW-0378">Hydrolase</keyword>
<dbReference type="GO" id="GO:0005764">
    <property type="term" value="C:lysosome"/>
    <property type="evidence" value="ECO:0007669"/>
    <property type="project" value="TreeGrafter"/>
</dbReference>
<sequence>MAAAVETRVVLDNIADLLDGHRDLRRYRLHRALVFAVRETHNDTALSREIGLNVAAIGGVARDTVKEEHGQLGFGDGVCGDDEGGSILTAEGRVFVGLTYCENECSVQSVTAQIPMAIEQIRNIVKNDSRFSDGYHFVGHSQGGGIARAVVENMDDHKVHSLVSLAGMQNGMFYGPQAEDVVPLFIMVNVLGPQLLTPDIFDFSSYTAADWRGKFQHDLAQLDANQTLQAKYSLMNMNREPADNYFIANNKYLPYLNNLNHCDDDDFRCKFDKIRPLAIAATHSRGSIDEIATKFEEFTVMDMEDTVEYKSDTYGLRTLDERGDLHRTVVANISHNCWIVDGVRQRRVLLGACVESW</sequence>
<protein>
    <submittedName>
        <fullName evidence="2">Palmitoyl protein thioesterase</fullName>
    </submittedName>
</protein>
<comment type="caution">
    <text evidence="2">The sequence shown here is derived from an EMBL/GenBank/DDBJ whole genome shotgun (WGS) entry which is preliminary data.</text>
</comment>
<name>A0A8S9ULB4_PHYIN</name>
<dbReference type="PANTHER" id="PTHR11247">
    <property type="entry name" value="PALMITOYL-PROTEIN THIOESTERASE/DOLICHYLDIPHOSPHATASE 1"/>
    <property type="match status" value="1"/>
</dbReference>